<organism evidence="1">
    <name type="scientific">anaerobic digester metagenome</name>
    <dbReference type="NCBI Taxonomy" id="1263854"/>
    <lineage>
        <taxon>unclassified sequences</taxon>
        <taxon>metagenomes</taxon>
        <taxon>ecological metagenomes</taxon>
    </lineage>
</organism>
<evidence type="ECO:0000313" key="1">
    <source>
        <dbReference type="EMBL" id="VFU16293.1"/>
    </source>
</evidence>
<accession>A0A485M2P9</accession>
<dbReference type="GO" id="GO:0008168">
    <property type="term" value="F:methyltransferase activity"/>
    <property type="evidence" value="ECO:0007669"/>
    <property type="project" value="UniProtKB-KW"/>
</dbReference>
<dbReference type="Pfam" id="PF03692">
    <property type="entry name" value="CxxCxxCC"/>
    <property type="match status" value="1"/>
</dbReference>
<name>A0A485M2P9_9ZZZZ</name>
<protein>
    <submittedName>
        <fullName evidence="1">Flagellin N-methylase</fullName>
    </submittedName>
</protein>
<keyword evidence="1" id="KW-0489">Methyltransferase</keyword>
<dbReference type="AlphaFoldDB" id="A0A485M2P9"/>
<dbReference type="GO" id="GO:0032259">
    <property type="term" value="P:methylation"/>
    <property type="evidence" value="ECO:0007669"/>
    <property type="project" value="UniProtKB-KW"/>
</dbReference>
<sequence length="124" mass="13947">MERPNPCLTCGACCAYYRASFYWAEADDETPGGVPVSLTRKLNEYRRVMIGSEGSKPRCIALEGTIGEQVYCTIYERRSSVCREFEASWSNGKRNERCDAARIAWGLPPLEPDAWDFPDIPKAA</sequence>
<proteinExistence type="predicted"/>
<dbReference type="EMBL" id="CAADRM010000118">
    <property type="protein sequence ID" value="VFU16293.1"/>
    <property type="molecule type" value="Genomic_DNA"/>
</dbReference>
<gene>
    <name evidence="1" type="ORF">SCFA_530005</name>
</gene>
<keyword evidence="1" id="KW-0808">Transferase</keyword>
<dbReference type="InterPro" id="IPR005358">
    <property type="entry name" value="Puta_zinc/iron-chelating_dom"/>
</dbReference>
<reference evidence="1" key="1">
    <citation type="submission" date="2019-03" db="EMBL/GenBank/DDBJ databases">
        <authorList>
            <person name="Hao L."/>
        </authorList>
    </citation>
    <scope>NUCLEOTIDE SEQUENCE</scope>
</reference>
<keyword evidence="1" id="KW-0966">Cell projection</keyword>
<keyword evidence="1" id="KW-0969">Cilium</keyword>
<keyword evidence="1" id="KW-0282">Flagellum</keyword>